<evidence type="ECO:0000313" key="7">
    <source>
        <dbReference type="Proteomes" id="UP001597479"/>
    </source>
</evidence>
<evidence type="ECO:0000256" key="2">
    <source>
        <dbReference type="ARBA" id="ARBA00022692"/>
    </source>
</evidence>
<comment type="caution">
    <text evidence="6">The sequence shown here is derived from an EMBL/GenBank/DDBJ whole genome shotgun (WGS) entry which is preliminary data.</text>
</comment>
<feature type="transmembrane region" description="Helical" evidence="5">
    <location>
        <begin position="109"/>
        <end position="133"/>
    </location>
</feature>
<keyword evidence="2 5" id="KW-0812">Transmembrane</keyword>
<evidence type="ECO:0000256" key="1">
    <source>
        <dbReference type="ARBA" id="ARBA00004141"/>
    </source>
</evidence>
<reference evidence="7" key="1">
    <citation type="journal article" date="2019" name="Int. J. Syst. Evol. Microbiol.">
        <title>The Global Catalogue of Microorganisms (GCM) 10K type strain sequencing project: providing services to taxonomists for standard genome sequencing and annotation.</title>
        <authorList>
            <consortium name="The Broad Institute Genomics Platform"/>
            <consortium name="The Broad Institute Genome Sequencing Center for Infectious Disease"/>
            <person name="Wu L."/>
            <person name="Ma J."/>
        </authorList>
    </citation>
    <scope>NUCLEOTIDE SEQUENCE [LARGE SCALE GENOMIC DNA]</scope>
    <source>
        <strain evidence="7">CCM 7044</strain>
    </source>
</reference>
<dbReference type="Pfam" id="PF07681">
    <property type="entry name" value="DoxX"/>
    <property type="match status" value="1"/>
</dbReference>
<dbReference type="Proteomes" id="UP001597479">
    <property type="component" value="Unassembled WGS sequence"/>
</dbReference>
<protein>
    <submittedName>
        <fullName evidence="6">DoxX family protein</fullName>
    </submittedName>
</protein>
<proteinExistence type="predicted"/>
<dbReference type="InterPro" id="IPR032808">
    <property type="entry name" value="DoxX"/>
</dbReference>
<name>A0ABW5VXY8_9MICO</name>
<accession>A0ABW5VXY8</accession>
<feature type="transmembrane region" description="Helical" evidence="5">
    <location>
        <begin position="70"/>
        <end position="88"/>
    </location>
</feature>
<evidence type="ECO:0000256" key="5">
    <source>
        <dbReference type="SAM" id="Phobius"/>
    </source>
</evidence>
<gene>
    <name evidence="6" type="ORF">ACFS27_23460</name>
</gene>
<dbReference type="EMBL" id="JBHUOG010000002">
    <property type="protein sequence ID" value="MFD2796539.1"/>
    <property type="molecule type" value="Genomic_DNA"/>
</dbReference>
<evidence type="ECO:0000256" key="3">
    <source>
        <dbReference type="ARBA" id="ARBA00022989"/>
    </source>
</evidence>
<comment type="subcellular location">
    <subcellularLocation>
        <location evidence="1">Membrane</location>
        <topology evidence="1">Multi-pass membrane protein</topology>
    </subcellularLocation>
</comment>
<organism evidence="6 7">
    <name type="scientific">Promicromonospora vindobonensis</name>
    <dbReference type="NCBI Taxonomy" id="195748"/>
    <lineage>
        <taxon>Bacteria</taxon>
        <taxon>Bacillati</taxon>
        <taxon>Actinomycetota</taxon>
        <taxon>Actinomycetes</taxon>
        <taxon>Micrococcales</taxon>
        <taxon>Promicromonosporaceae</taxon>
        <taxon>Promicromonospora</taxon>
    </lineage>
</organism>
<feature type="transmembrane region" description="Helical" evidence="5">
    <location>
        <begin position="45"/>
        <end position="64"/>
    </location>
</feature>
<feature type="transmembrane region" description="Helical" evidence="5">
    <location>
        <begin position="6"/>
        <end position="24"/>
    </location>
</feature>
<keyword evidence="7" id="KW-1185">Reference proteome</keyword>
<keyword evidence="4 5" id="KW-0472">Membrane</keyword>
<dbReference type="RefSeq" id="WP_377188300.1">
    <property type="nucleotide sequence ID" value="NZ_JBHUOG010000002.1"/>
</dbReference>
<evidence type="ECO:0000313" key="6">
    <source>
        <dbReference type="EMBL" id="MFD2796539.1"/>
    </source>
</evidence>
<sequence length="136" mass="14475">MDVVLLIARVLFVALFLGSALGHLTQTDSMAGYAASRGVPMAKPATLVTGVLMLLGGLSVLLGVWGDLGALLLVVFLLPTAFMMHGFWRETDPTAKQMEMIQFNKDMALAGAALAFFWVFSQEPGLTITGPLFSIG</sequence>
<keyword evidence="3 5" id="KW-1133">Transmembrane helix</keyword>
<evidence type="ECO:0000256" key="4">
    <source>
        <dbReference type="ARBA" id="ARBA00023136"/>
    </source>
</evidence>